<feature type="coiled-coil region" evidence="1">
    <location>
        <begin position="1"/>
        <end position="84"/>
    </location>
</feature>
<comment type="caution">
    <text evidence="2">The sequence shown here is derived from an EMBL/GenBank/DDBJ whole genome shotgun (WGS) entry which is preliminary data.</text>
</comment>
<dbReference type="Proteomes" id="UP000036771">
    <property type="component" value="Unassembled WGS sequence"/>
</dbReference>
<sequence>MEENRVVLERLNTEKDDLAEQHRQLTERQQHLQRQYTQLGLDHTALAENFLETEAALQHSNEALQTSEDENRAKEDTLRQLSGEKVRLVEAHDQTLEQIGRQYAQLGIDYGALQETLRERNNSLFEKDQALDANRVSLERLDGLAEQHRQLTEQERLLRDRHNLLTGQYTQLGINYRGLQGTLLEKDHTLSERQRVLEENRVALGTLNTEKTDLAGQYRQAVLAAKTLENNIALLEKQNAISEVQLRILQEKSLSQSPEVKEKVTVVSSREASAPLPIESSLGTSVYKTDSSSEKTLVLSLENQKTNPLHLVIPQVIVEGNIAEQAMEARRALSSQYSKKYAQLASQQTKAEIAQTESMEQLKIEEEKANLAFEKNKRAETDRQLLEMQIESQRNSN</sequence>
<name>A0A0K8MEW4_9PROT</name>
<proteinExistence type="predicted"/>
<organism evidence="2 3">
    <name type="scientific">Caedimonas varicaedens</name>
    <dbReference type="NCBI Taxonomy" id="1629334"/>
    <lineage>
        <taxon>Bacteria</taxon>
        <taxon>Pseudomonadati</taxon>
        <taxon>Pseudomonadota</taxon>
        <taxon>Alphaproteobacteria</taxon>
        <taxon>Holosporales</taxon>
        <taxon>Caedimonadaceae</taxon>
        <taxon>Caedimonas</taxon>
    </lineage>
</organism>
<evidence type="ECO:0000313" key="2">
    <source>
        <dbReference type="EMBL" id="GAO99065.1"/>
    </source>
</evidence>
<dbReference type="AlphaFoldDB" id="A0A0K8MEW4"/>
<feature type="coiled-coil region" evidence="1">
    <location>
        <begin position="364"/>
        <end position="396"/>
    </location>
</feature>
<keyword evidence="3" id="KW-1185">Reference proteome</keyword>
<accession>A0A0K8MEW4</accession>
<gene>
    <name evidence="2" type="ORF">Cva_01740</name>
</gene>
<feature type="coiled-coil region" evidence="1">
    <location>
        <begin position="218"/>
        <end position="252"/>
    </location>
</feature>
<evidence type="ECO:0000313" key="3">
    <source>
        <dbReference type="Proteomes" id="UP000036771"/>
    </source>
</evidence>
<evidence type="ECO:0000256" key="1">
    <source>
        <dbReference type="SAM" id="Coils"/>
    </source>
</evidence>
<protein>
    <submittedName>
        <fullName evidence="2">Uncharacterized protein</fullName>
    </submittedName>
</protein>
<keyword evidence="1" id="KW-0175">Coiled coil</keyword>
<reference evidence="2 3" key="1">
    <citation type="submission" date="2015-03" db="EMBL/GenBank/DDBJ databases">
        <title>Caedibacter varicaedens, whole genome shotgun sequence.</title>
        <authorList>
            <person name="Suzuki H."/>
            <person name="Dapper A.L."/>
            <person name="Gibson A.K."/>
            <person name="Jackson C."/>
            <person name="Lee H."/>
            <person name="Pejaver V.R."/>
            <person name="Doak T."/>
            <person name="Lynch M."/>
        </authorList>
    </citation>
    <scope>NUCLEOTIDE SEQUENCE [LARGE SCALE GENOMIC DNA]</scope>
</reference>
<dbReference type="EMBL" id="BBVC01000125">
    <property type="protein sequence ID" value="GAO99065.1"/>
    <property type="molecule type" value="Genomic_DNA"/>
</dbReference>